<accession>A0A3A9W216</accession>
<sequence length="257" mass="28510">MAITTNHRSLARGVPPSPSGTIHARTIGSDIAFLPREGRRITFGRNSGDVQVCIGGDDRRVSRRQGTLTHGERRWWLTNLGRLPIRLPDSMLLFTREDPVPLGTGYTPVFLRGSSGREHLLELYVTGEDSARPGPEPDDPTQPPRTWHLEADERLALIILARRYLLHEANPQPLTWLQAFHELNALQPGAGWTVPILQHMVEDVRRRLSADGVRGLTAAEVQQPVGNALNDNLIRELLMSTTIVPTDLAVLDGVFGK</sequence>
<keyword evidence="6" id="KW-1185">Reference proteome</keyword>
<gene>
    <name evidence="5" type="ORF">D7318_04960</name>
    <name evidence="4" type="ORF">D7319_19590</name>
</gene>
<dbReference type="SUPFAM" id="SSF49879">
    <property type="entry name" value="SMAD/FHA domain"/>
    <property type="match status" value="1"/>
</dbReference>
<name>A0A3A9W216_9ACTN</name>
<dbReference type="InterPro" id="IPR000253">
    <property type="entry name" value="FHA_dom"/>
</dbReference>
<dbReference type="RefSeq" id="WP_120695584.1">
    <property type="nucleotide sequence ID" value="NZ_RBDX01000016.1"/>
</dbReference>
<feature type="region of interest" description="Disordered" evidence="2">
    <location>
        <begin position="127"/>
        <end position="146"/>
    </location>
</feature>
<dbReference type="AlphaFoldDB" id="A0A3A9W216"/>
<reference evidence="6 7" key="1">
    <citation type="submission" date="2018-09" db="EMBL/GenBank/DDBJ databases">
        <title>Streptomyces sp. nov. DS1-2, an endophytic actinomycete isolated from roots of Dendrobium scabrilingue.</title>
        <authorList>
            <person name="Kuncharoen N."/>
            <person name="Kudo T."/>
            <person name="Ohkuma M."/>
            <person name="Yuki M."/>
            <person name="Tanasupawat S."/>
        </authorList>
    </citation>
    <scope>NUCLEOTIDE SEQUENCE [LARGE SCALE GENOMIC DNA]</scope>
    <source>
        <strain evidence="4 7">AZ1-7</strain>
        <strain evidence="5 6">DS1-2</strain>
    </source>
</reference>
<evidence type="ECO:0000256" key="2">
    <source>
        <dbReference type="SAM" id="MobiDB-lite"/>
    </source>
</evidence>
<feature type="domain" description="FHA" evidence="3">
    <location>
        <begin position="41"/>
        <end position="92"/>
    </location>
</feature>
<dbReference type="Proteomes" id="UP000275024">
    <property type="component" value="Unassembled WGS sequence"/>
</dbReference>
<dbReference type="EMBL" id="RBDX01000016">
    <property type="protein sequence ID" value="RKN07275.1"/>
    <property type="molecule type" value="Genomic_DNA"/>
</dbReference>
<evidence type="ECO:0000313" key="7">
    <source>
        <dbReference type="Proteomes" id="UP000275024"/>
    </source>
</evidence>
<dbReference type="EMBL" id="RBDY01000002">
    <property type="protein sequence ID" value="RKN26708.1"/>
    <property type="molecule type" value="Genomic_DNA"/>
</dbReference>
<feature type="region of interest" description="Disordered" evidence="2">
    <location>
        <begin position="1"/>
        <end position="22"/>
    </location>
</feature>
<evidence type="ECO:0000313" key="4">
    <source>
        <dbReference type="EMBL" id="RKN07275.1"/>
    </source>
</evidence>
<protein>
    <submittedName>
        <fullName evidence="4">FHA domain-containing protein</fullName>
    </submittedName>
</protein>
<dbReference type="Proteomes" id="UP000268652">
    <property type="component" value="Unassembled WGS sequence"/>
</dbReference>
<evidence type="ECO:0000313" key="6">
    <source>
        <dbReference type="Proteomes" id="UP000268652"/>
    </source>
</evidence>
<dbReference type="PROSITE" id="PS50006">
    <property type="entry name" value="FHA_DOMAIN"/>
    <property type="match status" value="1"/>
</dbReference>
<proteinExistence type="predicted"/>
<comment type="caution">
    <text evidence="4">The sequence shown here is derived from an EMBL/GenBank/DDBJ whole genome shotgun (WGS) entry which is preliminary data.</text>
</comment>
<dbReference type="OrthoDB" id="4213445at2"/>
<evidence type="ECO:0000256" key="1">
    <source>
        <dbReference type="ARBA" id="ARBA00022553"/>
    </source>
</evidence>
<evidence type="ECO:0000313" key="5">
    <source>
        <dbReference type="EMBL" id="RKN26708.1"/>
    </source>
</evidence>
<keyword evidence="1" id="KW-0597">Phosphoprotein</keyword>
<organism evidence="4 7">
    <name type="scientific">Streptomyces radicis</name>
    <dbReference type="NCBI Taxonomy" id="1750517"/>
    <lineage>
        <taxon>Bacteria</taxon>
        <taxon>Bacillati</taxon>
        <taxon>Actinomycetota</taxon>
        <taxon>Actinomycetes</taxon>
        <taxon>Kitasatosporales</taxon>
        <taxon>Streptomycetaceae</taxon>
        <taxon>Streptomyces</taxon>
    </lineage>
</organism>
<evidence type="ECO:0000259" key="3">
    <source>
        <dbReference type="PROSITE" id="PS50006"/>
    </source>
</evidence>
<dbReference type="InterPro" id="IPR008984">
    <property type="entry name" value="SMAD_FHA_dom_sf"/>
</dbReference>